<feature type="region of interest" description="Disordered" evidence="19">
    <location>
        <begin position="1324"/>
        <end position="1365"/>
    </location>
</feature>
<keyword evidence="18" id="KW-0175">Coiled coil</keyword>
<evidence type="ECO:0000256" key="1">
    <source>
        <dbReference type="ARBA" id="ARBA00004123"/>
    </source>
</evidence>
<feature type="region of interest" description="Disordered" evidence="19">
    <location>
        <begin position="1827"/>
        <end position="1899"/>
    </location>
</feature>
<feature type="compositionally biased region" description="Low complexity" evidence="19">
    <location>
        <begin position="1487"/>
        <end position="1501"/>
    </location>
</feature>
<accession>A0ABY6LIX4</accession>
<feature type="compositionally biased region" description="Polar residues" evidence="19">
    <location>
        <begin position="1709"/>
        <end position="1735"/>
    </location>
</feature>
<evidence type="ECO:0000256" key="16">
    <source>
        <dbReference type="ARBA" id="ARBA00024776"/>
    </source>
</evidence>
<evidence type="ECO:0000256" key="2">
    <source>
        <dbReference type="ARBA" id="ARBA00007025"/>
    </source>
</evidence>
<dbReference type="InterPro" id="IPR001650">
    <property type="entry name" value="Helicase_C-like"/>
</dbReference>
<evidence type="ECO:0000256" key="14">
    <source>
        <dbReference type="ARBA" id="ARBA00023242"/>
    </source>
</evidence>
<dbReference type="PROSITE" id="PS51192">
    <property type="entry name" value="HELICASE_ATP_BIND_1"/>
    <property type="match status" value="1"/>
</dbReference>
<evidence type="ECO:0000256" key="9">
    <source>
        <dbReference type="ARBA" id="ARBA00022801"/>
    </source>
</evidence>
<evidence type="ECO:0000256" key="8">
    <source>
        <dbReference type="ARBA" id="ARBA00022776"/>
    </source>
</evidence>
<comment type="subcellular location">
    <subcellularLocation>
        <location evidence="1">Nucleus</location>
    </subcellularLocation>
</comment>
<protein>
    <recommendedName>
        <fullName evidence="4">DNA repair and recombination protein RAD54-like</fullName>
    </recommendedName>
    <alternativeName>
        <fullName evidence="17">Protein okra</fullName>
    </alternativeName>
</protein>
<dbReference type="SMART" id="SM00487">
    <property type="entry name" value="DEXDc"/>
    <property type="match status" value="1"/>
</dbReference>
<dbReference type="CDD" id="cd22254">
    <property type="entry name" value="CSB_WHD"/>
    <property type="match status" value="2"/>
</dbReference>
<dbReference type="CDD" id="cd18000">
    <property type="entry name" value="DEXHc_ERCC6"/>
    <property type="match status" value="1"/>
</dbReference>
<evidence type="ECO:0000256" key="18">
    <source>
        <dbReference type="SAM" id="Coils"/>
    </source>
</evidence>
<dbReference type="Gene3D" id="3.40.50.300">
    <property type="entry name" value="P-loop containing nucleotide triphosphate hydrolases"/>
    <property type="match status" value="2"/>
</dbReference>
<dbReference type="PROSITE" id="PS51194">
    <property type="entry name" value="HELICASE_CTER"/>
    <property type="match status" value="1"/>
</dbReference>
<evidence type="ECO:0000256" key="17">
    <source>
        <dbReference type="ARBA" id="ARBA00029956"/>
    </source>
</evidence>
<evidence type="ECO:0000313" key="22">
    <source>
        <dbReference type="EMBL" id="UYV79425.1"/>
    </source>
</evidence>
<evidence type="ECO:0000256" key="11">
    <source>
        <dbReference type="ARBA" id="ARBA00022840"/>
    </source>
</evidence>
<dbReference type="SMART" id="SM00490">
    <property type="entry name" value="HELICc"/>
    <property type="match status" value="1"/>
</dbReference>
<feature type="compositionally biased region" description="Basic residues" evidence="19">
    <location>
        <begin position="381"/>
        <end position="397"/>
    </location>
</feature>
<dbReference type="Gene3D" id="3.40.50.10810">
    <property type="entry name" value="Tandem AAA-ATPase domain"/>
    <property type="match status" value="1"/>
</dbReference>
<evidence type="ECO:0000259" key="20">
    <source>
        <dbReference type="PROSITE" id="PS51192"/>
    </source>
</evidence>
<evidence type="ECO:0000256" key="3">
    <source>
        <dbReference type="ARBA" id="ARBA00011467"/>
    </source>
</evidence>
<dbReference type="CDD" id="cd21397">
    <property type="entry name" value="cc_ERCC-6_N"/>
    <property type="match status" value="1"/>
</dbReference>
<evidence type="ECO:0000256" key="5">
    <source>
        <dbReference type="ARBA" id="ARBA00022618"/>
    </source>
</evidence>
<keyword evidence="8" id="KW-0498">Mitosis</keyword>
<keyword evidence="13" id="KW-0234">DNA repair</keyword>
<keyword evidence="6" id="KW-0547">Nucleotide-binding</keyword>
<keyword evidence="10" id="KW-0347">Helicase</keyword>
<dbReference type="CDD" id="cd18793">
    <property type="entry name" value="SF2_C_SNF"/>
    <property type="match status" value="1"/>
</dbReference>
<feature type="domain" description="Helicase ATP-binding" evidence="20">
    <location>
        <begin position="470"/>
        <end position="644"/>
    </location>
</feature>
<comment type="function">
    <text evidence="16">Involved in mitotic DNA repair and meiotic recombination. Functions in the recombinational DNA repair pathway. Essential for interhomolog gene conversion (GC), but may have a less important role in intersister GC than spn-A/Rad51. In the presence of DNA, spn-A/Rad51 enhances the ATPase activity of okr/Rad54.</text>
</comment>
<feature type="coiled-coil region" evidence="18">
    <location>
        <begin position="78"/>
        <end position="112"/>
    </location>
</feature>
<dbReference type="InterPro" id="IPR059240">
    <property type="entry name" value="cc_ERCC-6_N"/>
</dbReference>
<evidence type="ECO:0000256" key="12">
    <source>
        <dbReference type="ARBA" id="ARBA00023125"/>
    </source>
</evidence>
<feature type="compositionally biased region" description="Acidic residues" evidence="19">
    <location>
        <begin position="355"/>
        <end position="373"/>
    </location>
</feature>
<dbReference type="InterPro" id="IPR049730">
    <property type="entry name" value="SNF2/RAD54-like_C"/>
</dbReference>
<dbReference type="Pfam" id="PF00271">
    <property type="entry name" value="Helicase_C"/>
    <property type="match status" value="2"/>
</dbReference>
<evidence type="ECO:0000256" key="15">
    <source>
        <dbReference type="ARBA" id="ARBA00023306"/>
    </source>
</evidence>
<keyword evidence="15" id="KW-0131">Cell cycle</keyword>
<keyword evidence="12" id="KW-0238">DNA-binding</keyword>
<evidence type="ECO:0000256" key="10">
    <source>
        <dbReference type="ARBA" id="ARBA00022806"/>
    </source>
</evidence>
<dbReference type="EMBL" id="CP092879">
    <property type="protein sequence ID" value="UYV79425.1"/>
    <property type="molecule type" value="Genomic_DNA"/>
</dbReference>
<gene>
    <name evidence="22" type="ORF">LAZ67_17002561</name>
</gene>
<feature type="compositionally biased region" description="Acidic residues" evidence="19">
    <location>
        <begin position="329"/>
        <end position="343"/>
    </location>
</feature>
<dbReference type="InterPro" id="IPR038718">
    <property type="entry name" value="SNF2-like_sf"/>
</dbReference>
<feature type="domain" description="Helicase C-terminal" evidence="21">
    <location>
        <begin position="1115"/>
        <end position="1279"/>
    </location>
</feature>
<dbReference type="InterPro" id="IPR014001">
    <property type="entry name" value="Helicase_ATP-bd"/>
</dbReference>
<dbReference type="InterPro" id="IPR000330">
    <property type="entry name" value="SNF2_N"/>
</dbReference>
<feature type="region of interest" description="Disordered" evidence="19">
    <location>
        <begin position="311"/>
        <end position="401"/>
    </location>
</feature>
<dbReference type="Pfam" id="PF00176">
    <property type="entry name" value="SNF2-rel_dom"/>
    <property type="match status" value="1"/>
</dbReference>
<dbReference type="SUPFAM" id="SSF52540">
    <property type="entry name" value="P-loop containing nucleoside triphosphate hydrolases"/>
    <property type="match status" value="2"/>
</dbReference>
<organism evidence="22 23">
    <name type="scientific">Cordylochernes scorpioides</name>
    <dbReference type="NCBI Taxonomy" id="51811"/>
    <lineage>
        <taxon>Eukaryota</taxon>
        <taxon>Metazoa</taxon>
        <taxon>Ecdysozoa</taxon>
        <taxon>Arthropoda</taxon>
        <taxon>Chelicerata</taxon>
        <taxon>Arachnida</taxon>
        <taxon>Pseudoscorpiones</taxon>
        <taxon>Cheliferoidea</taxon>
        <taxon>Chernetidae</taxon>
        <taxon>Cordylochernes</taxon>
    </lineage>
</organism>
<sequence length="2034" mass="230239">MDEIKKENNDNFNSTANDDTINNLNLDDSSPFRINTSEIPCIPLENQAEELKDLCGVSVYDQTEFESGILAQVDNAIKKETERNNALIKLNLKDVLNEISEVKKQLEEYDNVLKLQSSTTQLNKDLARKCAAVKHDKENKFLTVPVDIGLCVFQLKQLKKLEARSKSLQLQLGDSSSVEVLSQSTHTGESSQHVENHTLSTLKEVLSQKSQQERMIQNGQMTPFGTLPSTGRKIRPSLQLSDSPTEFENFLLSQAKEKRLQNLKKIKKTDITKPPKTKVEEPKKLPVNFNWKVKKVKKKIPLGSKHAVGMAWPTSHSNNLNRNFSSDPELSDFENGDYIDDDDNHTRMPPPNSDGDQEYLPGEDDYNESEEEAFTTPGGAVKRKKRRTTSPKRRVKGTKTVDDGDKSLYAKRLSDNRTQKLKERLQRIHSGLEDTEEDNSCYEFEEGFQVPCKIWNKLFRYQKTGVRWLWELHRQNCGGIIGDEMGLGKTIQVIAFLVGLNMTNKVTLGDQFQGLGPVLLVCPATVMHQWVKEFHTWWPPFRIAILHDSGSFSGRKEELVEEIHRNKGVLVTSYGSIARWQTTLLPYDWHYVILDEGHKIRNPDAQVTLACKQFGTCHRLILSGSPIQNNLRELWSLFDFVFPGKLGTLPTFLQMFSVPISQGGYANATEVQVLTLDKPCFNEKVQVAYKCAVVLRDTIKPYLLRRVKEDVKDSLQLPNKNEQVTIDDYITQHLYTLHPWSSNGYPELEGPQADLYTLHPWSSNGYPELEGPQADLYTLHPWSSNGYPELEGPQADLYTLHPWSSNGYPELEGPQADLYTLHPWSSNGYPDLEGPQANLYTLHPWSSNGYPELEGPQADLYTLHPWSSNGYPELEGPQADLYTLHPWSSNGYPDQTSKVHKPTYIHYTLGAVLFCRLTDEQKEVYKHYLDSPEVTLMITERREIFKGVINLRKICNHPDLLTGGPTKVFADTDLSQIKEEDQFGYFRRSGKMIVVEALLKLWKQQGHRVLLFSQSCKMLKILERFVQERHYTYQMMDGETSVTSRQPLINKFNQVSKPFLLDNSPSAELTATGYVPRWWIRERPPDMKASCETSRITLTNKQSKGVCFHVRNGLKLQAKSDFHQSVPGSWCHDQRKLHPYIPFHEIIRCTKQDLWERLLLIIKQLEEHELMEFDPTIFLFLLTTRVGGLGVNLTGADRVVIYDPDWNPSTDAQARERAWRIGQERQVTVYRLVTSGTIEEKIYHRTPRQKRFFKTNDLFELFTLGNYKGKAQTETSDIFAGTGSEVKLKKLAKKVEKKKPTFTKSKLEAMKLLAKKLSAQVAQKTPLSSENGLNLPSSSSTGLQNGNAASESQKKKKKKSIEFEGEQVDNLVRQETFQSSLEDEEETQKNQDDYVLTRLFKKSGVHSAMKHDHIINSAGPDYVLVEAEADRVAKEALAALKKSRRECPRPGSGIPTWTGNNGGNVKPRFGTKKKSLPFQLPPSQEDTSTSSTSSSSISSSSHFLGATEKEPQNLSSRDLIARIRARNNLAPATSITSTADTEATVSQDTTPTAYDELLTEIRNFIAFQASLDGEARTQEIVNAFQHRLPTKDNAIFKSMLKKICEFYRDTSGNGVWKLRPEFRFHQYLIDIMKSNGGRTNDLFELFTLGNYKGKAQTETSDIFAGTGSEVKLKKLAKKVEKKKPTFTKSKLEAMKLLAKKLSAQVAQKTPLSSENGLNLPSSSSTGLQNGNAASESQKKKKKKSIEFEGEQVDNLVRQETFQSSLEDEEETQKNQDDYVLTRLFKKSGVHSAMKHDHIINSAGPDYVLVEAEADRVAKEALAALKKSRRECPRPGSGIPTWTGNNGGNVKPRFGTKKKSLPFQLPPSQEDTSTSSTSSSSISSSSHFLGATEKEPQNLSSRDLIARIRARNNLAPATSITSTADTEATVLQDTTPTAYDELLTEIRNFIAFQASLDGEARTQEIVNAFQHRLPTKDNAIFKSMLKKICEFYRDGSGNGVWRLRPEFRAETLHTQDRGYYHCCDRDALRHQRIFI</sequence>
<feature type="region of interest" description="Disordered" evidence="19">
    <location>
        <begin position="1"/>
        <end position="26"/>
    </location>
</feature>
<dbReference type="Pfam" id="PF25875">
    <property type="entry name" value="WHD_Rad26_CSB"/>
    <property type="match status" value="2"/>
</dbReference>
<dbReference type="Proteomes" id="UP001235939">
    <property type="component" value="Chromosome 17"/>
</dbReference>
<evidence type="ECO:0000256" key="7">
    <source>
        <dbReference type="ARBA" id="ARBA00022763"/>
    </source>
</evidence>
<keyword evidence="5" id="KW-0132">Cell division</keyword>
<feature type="compositionally biased region" description="Polar residues" evidence="19">
    <location>
        <begin position="314"/>
        <end position="328"/>
    </location>
</feature>
<feature type="region of interest" description="Disordered" evidence="19">
    <location>
        <begin position="1709"/>
        <end position="1749"/>
    </location>
</feature>
<dbReference type="PANTHER" id="PTHR45629">
    <property type="entry name" value="SNF2/RAD54 FAMILY MEMBER"/>
    <property type="match status" value="1"/>
</dbReference>
<dbReference type="InterPro" id="IPR027417">
    <property type="entry name" value="P-loop_NTPase"/>
</dbReference>
<keyword evidence="23" id="KW-1185">Reference proteome</keyword>
<feature type="compositionally biased region" description="Low complexity" evidence="19">
    <location>
        <begin position="17"/>
        <end position="26"/>
    </location>
</feature>
<evidence type="ECO:0000256" key="4">
    <source>
        <dbReference type="ARBA" id="ARBA00015341"/>
    </source>
</evidence>
<keyword evidence="7" id="KW-0227">DNA damage</keyword>
<name>A0ABY6LIX4_9ARAC</name>
<keyword evidence="11" id="KW-0067">ATP-binding</keyword>
<comment type="subunit">
    <text evidence="3">Interacts (via N-terminus) with spn-A/Rad51.</text>
</comment>
<dbReference type="InterPro" id="IPR058951">
    <property type="entry name" value="WHD_Rad26_CSB-like"/>
</dbReference>
<feature type="region of interest" description="Disordered" evidence="19">
    <location>
        <begin position="1443"/>
        <end position="1515"/>
    </location>
</feature>
<evidence type="ECO:0000313" key="23">
    <source>
        <dbReference type="Proteomes" id="UP001235939"/>
    </source>
</evidence>
<proteinExistence type="inferred from homology"/>
<evidence type="ECO:0000256" key="13">
    <source>
        <dbReference type="ARBA" id="ARBA00023204"/>
    </source>
</evidence>
<evidence type="ECO:0000259" key="21">
    <source>
        <dbReference type="PROSITE" id="PS51194"/>
    </source>
</evidence>
<dbReference type="InterPro" id="IPR050496">
    <property type="entry name" value="SNF2_RAD54_helicase_repair"/>
</dbReference>
<reference evidence="22 23" key="1">
    <citation type="submission" date="2022-01" db="EMBL/GenBank/DDBJ databases">
        <title>A chromosomal length assembly of Cordylochernes scorpioides.</title>
        <authorList>
            <person name="Zeh D."/>
            <person name="Zeh J."/>
        </authorList>
    </citation>
    <scope>NUCLEOTIDE SEQUENCE [LARGE SCALE GENOMIC DNA]</scope>
    <source>
        <strain evidence="22">IN4F17</strain>
        <tissue evidence="22">Whole Body</tissue>
    </source>
</reference>
<evidence type="ECO:0000256" key="6">
    <source>
        <dbReference type="ARBA" id="ARBA00022741"/>
    </source>
</evidence>
<evidence type="ECO:0000256" key="19">
    <source>
        <dbReference type="SAM" id="MobiDB-lite"/>
    </source>
</evidence>
<dbReference type="PANTHER" id="PTHR45629:SF7">
    <property type="entry name" value="DNA EXCISION REPAIR PROTEIN ERCC-6-RELATED"/>
    <property type="match status" value="1"/>
</dbReference>
<feature type="compositionally biased region" description="Polar residues" evidence="19">
    <location>
        <begin position="1324"/>
        <end position="1351"/>
    </location>
</feature>
<comment type="similarity">
    <text evidence="2">Belongs to the SNF2/RAD54 helicase family.</text>
</comment>
<keyword evidence="9" id="KW-0378">Hydrolase</keyword>
<feature type="compositionally biased region" description="Low complexity" evidence="19">
    <location>
        <begin position="1871"/>
        <end position="1885"/>
    </location>
</feature>
<keyword evidence="14" id="KW-0539">Nucleus</keyword>